<accession>A0A0F9FIQ0</accession>
<gene>
    <name evidence="1" type="ORF">LCGC14_2238380</name>
</gene>
<dbReference type="EMBL" id="LAZR01030266">
    <property type="protein sequence ID" value="KKL57145.1"/>
    <property type="molecule type" value="Genomic_DNA"/>
</dbReference>
<reference evidence="1" key="1">
    <citation type="journal article" date="2015" name="Nature">
        <title>Complex archaea that bridge the gap between prokaryotes and eukaryotes.</title>
        <authorList>
            <person name="Spang A."/>
            <person name="Saw J.H."/>
            <person name="Jorgensen S.L."/>
            <person name="Zaremba-Niedzwiedzka K."/>
            <person name="Martijn J."/>
            <person name="Lind A.E."/>
            <person name="van Eijk R."/>
            <person name="Schleper C."/>
            <person name="Guy L."/>
            <person name="Ettema T.J."/>
        </authorList>
    </citation>
    <scope>NUCLEOTIDE SEQUENCE</scope>
</reference>
<dbReference type="AlphaFoldDB" id="A0A0F9FIQ0"/>
<organism evidence="1">
    <name type="scientific">marine sediment metagenome</name>
    <dbReference type="NCBI Taxonomy" id="412755"/>
    <lineage>
        <taxon>unclassified sequences</taxon>
        <taxon>metagenomes</taxon>
        <taxon>ecological metagenomes</taxon>
    </lineage>
</organism>
<name>A0A0F9FIQ0_9ZZZZ</name>
<protein>
    <submittedName>
        <fullName evidence="1">Uncharacterized protein</fullName>
    </submittedName>
</protein>
<evidence type="ECO:0000313" key="1">
    <source>
        <dbReference type="EMBL" id="KKL57145.1"/>
    </source>
</evidence>
<comment type="caution">
    <text evidence="1">The sequence shown here is derived from an EMBL/GenBank/DDBJ whole genome shotgun (WGS) entry which is preliminary data.</text>
</comment>
<proteinExistence type="predicted"/>
<sequence length="73" mass="8212">MPSKKTVFDAITRHIQLANRHNGYEDFSSTRLYSHHISSADTLLRLMEKEIVGKVRVAMSLRGLTERLASLGG</sequence>